<protein>
    <submittedName>
        <fullName evidence="1">Uncharacterized protein</fullName>
    </submittedName>
</protein>
<dbReference type="Proteomes" id="UP001596411">
    <property type="component" value="Unassembled WGS sequence"/>
</dbReference>
<dbReference type="SUPFAM" id="SSF46458">
    <property type="entry name" value="Globin-like"/>
    <property type="match status" value="1"/>
</dbReference>
<dbReference type="InterPro" id="IPR012292">
    <property type="entry name" value="Globin/Proto"/>
</dbReference>
<proteinExistence type="predicted"/>
<reference evidence="2" key="1">
    <citation type="journal article" date="2019" name="Int. J. Syst. Evol. Microbiol.">
        <title>The Global Catalogue of Microorganisms (GCM) 10K type strain sequencing project: providing services to taxonomists for standard genome sequencing and annotation.</title>
        <authorList>
            <consortium name="The Broad Institute Genomics Platform"/>
            <consortium name="The Broad Institute Genome Sequencing Center for Infectious Disease"/>
            <person name="Wu L."/>
            <person name="Ma J."/>
        </authorList>
    </citation>
    <scope>NUCLEOTIDE SEQUENCE [LARGE SCALE GENOMIC DNA]</scope>
    <source>
        <strain evidence="2">CGMCC 1.13666</strain>
    </source>
</reference>
<accession>A0ABW2EWS0</accession>
<dbReference type="InterPro" id="IPR009050">
    <property type="entry name" value="Globin-like_sf"/>
</dbReference>
<dbReference type="RefSeq" id="WP_346063997.1">
    <property type="nucleotide sequence ID" value="NZ_BAAADR010000023.1"/>
</dbReference>
<name>A0ABW2EWS0_9GAMM</name>
<organism evidence="1 2">
    <name type="scientific">Halomonas salifodinae</name>
    <dbReference type="NCBI Taxonomy" id="438745"/>
    <lineage>
        <taxon>Bacteria</taxon>
        <taxon>Pseudomonadati</taxon>
        <taxon>Pseudomonadota</taxon>
        <taxon>Gammaproteobacteria</taxon>
        <taxon>Oceanospirillales</taxon>
        <taxon>Halomonadaceae</taxon>
        <taxon>Halomonas</taxon>
    </lineage>
</organism>
<evidence type="ECO:0000313" key="1">
    <source>
        <dbReference type="EMBL" id="MFC7090157.1"/>
    </source>
</evidence>
<dbReference type="Gene3D" id="1.10.490.10">
    <property type="entry name" value="Globins"/>
    <property type="match status" value="1"/>
</dbReference>
<keyword evidence="2" id="KW-1185">Reference proteome</keyword>
<sequence length="53" mass="6094">MLETHRGMNIGEAEYLAVMDDIQEVLERHGVDPQTRQEVLGITYSLKDEILHV</sequence>
<gene>
    <name evidence="1" type="ORF">ACFQH5_11430</name>
</gene>
<evidence type="ECO:0000313" key="2">
    <source>
        <dbReference type="Proteomes" id="UP001596411"/>
    </source>
</evidence>
<comment type="caution">
    <text evidence="1">The sequence shown here is derived from an EMBL/GenBank/DDBJ whole genome shotgun (WGS) entry which is preliminary data.</text>
</comment>
<dbReference type="EMBL" id="JBHSZP010000019">
    <property type="protein sequence ID" value="MFC7090157.1"/>
    <property type="molecule type" value="Genomic_DNA"/>
</dbReference>